<keyword evidence="2" id="KW-1185">Reference proteome</keyword>
<dbReference type="InterPro" id="IPR029068">
    <property type="entry name" value="Glyas_Bleomycin-R_OHBP_Dase"/>
</dbReference>
<sequence>MNIVNVIFPVVVEDLVAQKAATDHYRRALGLPLKAEFQHAGFTVSWLGPMVVVGAEDPAALEVARQVDAIFVVDDLESAWQQVQPESEVLVKPETVPTGGRFVVRHTNGDGRVIEYLDLSNAGG</sequence>
<dbReference type="SUPFAM" id="SSF54593">
    <property type="entry name" value="Glyoxalase/Bleomycin resistance protein/Dihydroxybiphenyl dioxygenase"/>
    <property type="match status" value="1"/>
</dbReference>
<evidence type="ECO:0000313" key="1">
    <source>
        <dbReference type="EMBL" id="GEP55988.1"/>
    </source>
</evidence>
<dbReference type="AlphaFoldDB" id="A0A512NAK8"/>
<evidence type="ECO:0000313" key="2">
    <source>
        <dbReference type="Proteomes" id="UP000321058"/>
    </source>
</evidence>
<protein>
    <recommendedName>
        <fullName evidence="3">Glyoxalase</fullName>
    </recommendedName>
</protein>
<comment type="caution">
    <text evidence="1">The sequence shown here is derived from an EMBL/GenBank/DDBJ whole genome shotgun (WGS) entry which is preliminary data.</text>
</comment>
<organism evidence="1 2">
    <name type="scientific">Reyranella soli</name>
    <dbReference type="NCBI Taxonomy" id="1230389"/>
    <lineage>
        <taxon>Bacteria</taxon>
        <taxon>Pseudomonadati</taxon>
        <taxon>Pseudomonadota</taxon>
        <taxon>Alphaproteobacteria</taxon>
        <taxon>Hyphomicrobiales</taxon>
        <taxon>Reyranellaceae</taxon>
        <taxon>Reyranella</taxon>
    </lineage>
</organism>
<gene>
    <name evidence="1" type="ORF">RSO01_31540</name>
</gene>
<evidence type="ECO:0008006" key="3">
    <source>
        <dbReference type="Google" id="ProtNLM"/>
    </source>
</evidence>
<name>A0A512NAK8_9HYPH</name>
<reference evidence="1 2" key="1">
    <citation type="submission" date="2019-07" db="EMBL/GenBank/DDBJ databases">
        <title>Whole genome shotgun sequence of Reyranella soli NBRC 108950.</title>
        <authorList>
            <person name="Hosoyama A."/>
            <person name="Uohara A."/>
            <person name="Ohji S."/>
            <person name="Ichikawa N."/>
        </authorList>
    </citation>
    <scope>NUCLEOTIDE SEQUENCE [LARGE SCALE GENOMIC DNA]</scope>
    <source>
        <strain evidence="1 2">NBRC 108950</strain>
    </source>
</reference>
<dbReference type="OrthoDB" id="1492945at2"/>
<proteinExistence type="predicted"/>
<dbReference type="Proteomes" id="UP000321058">
    <property type="component" value="Unassembled WGS sequence"/>
</dbReference>
<dbReference type="EMBL" id="BKAJ01000051">
    <property type="protein sequence ID" value="GEP55988.1"/>
    <property type="molecule type" value="Genomic_DNA"/>
</dbReference>
<dbReference type="Gene3D" id="3.10.180.10">
    <property type="entry name" value="2,3-Dihydroxybiphenyl 1,2-Dioxygenase, domain 1"/>
    <property type="match status" value="1"/>
</dbReference>
<dbReference type="RefSeq" id="WP_147150072.1">
    <property type="nucleotide sequence ID" value="NZ_BKAJ01000051.1"/>
</dbReference>
<accession>A0A512NAK8</accession>